<gene>
    <name evidence="2" type="ORF">DEBURN_LOCUS5584</name>
</gene>
<sequence length="85" mass="10096">ALAFCPKEEGKEYVNHIDEDSTNNRVSNLEWCTLKENNQHSLHLRLGHQYTVRQILDDRFFREFPSLVDAENVTKVKYSNIWKIC</sequence>
<accession>A0A9N9F968</accession>
<comment type="caution">
    <text evidence="2">The sequence shown here is derived from an EMBL/GenBank/DDBJ whole genome shotgun (WGS) entry which is preliminary data.</text>
</comment>
<evidence type="ECO:0000313" key="2">
    <source>
        <dbReference type="EMBL" id="CAG8519452.1"/>
    </source>
</evidence>
<dbReference type="InterPro" id="IPR044925">
    <property type="entry name" value="His-Me_finger_sf"/>
</dbReference>
<dbReference type="Proteomes" id="UP000789706">
    <property type="component" value="Unassembled WGS sequence"/>
</dbReference>
<evidence type="ECO:0000259" key="1">
    <source>
        <dbReference type="Pfam" id="PF13392"/>
    </source>
</evidence>
<feature type="domain" description="HNH nuclease" evidence="1">
    <location>
        <begin position="7"/>
        <end position="39"/>
    </location>
</feature>
<keyword evidence="3" id="KW-1185">Reference proteome</keyword>
<dbReference type="SUPFAM" id="SSF54060">
    <property type="entry name" value="His-Me finger endonucleases"/>
    <property type="match status" value="1"/>
</dbReference>
<dbReference type="EMBL" id="CAJVPK010000507">
    <property type="protein sequence ID" value="CAG8519452.1"/>
    <property type="molecule type" value="Genomic_DNA"/>
</dbReference>
<dbReference type="InterPro" id="IPR003615">
    <property type="entry name" value="HNH_nuc"/>
</dbReference>
<name>A0A9N9F968_9GLOM</name>
<feature type="non-terminal residue" evidence="2">
    <location>
        <position position="1"/>
    </location>
</feature>
<dbReference type="OrthoDB" id="2417035at2759"/>
<dbReference type="AlphaFoldDB" id="A0A9N9F968"/>
<dbReference type="Gene3D" id="3.90.75.20">
    <property type="match status" value="1"/>
</dbReference>
<organism evidence="2 3">
    <name type="scientific">Diversispora eburnea</name>
    <dbReference type="NCBI Taxonomy" id="1213867"/>
    <lineage>
        <taxon>Eukaryota</taxon>
        <taxon>Fungi</taxon>
        <taxon>Fungi incertae sedis</taxon>
        <taxon>Mucoromycota</taxon>
        <taxon>Glomeromycotina</taxon>
        <taxon>Glomeromycetes</taxon>
        <taxon>Diversisporales</taxon>
        <taxon>Diversisporaceae</taxon>
        <taxon>Diversispora</taxon>
    </lineage>
</organism>
<proteinExistence type="predicted"/>
<dbReference type="Pfam" id="PF13392">
    <property type="entry name" value="HNH_3"/>
    <property type="match status" value="1"/>
</dbReference>
<evidence type="ECO:0000313" key="3">
    <source>
        <dbReference type="Proteomes" id="UP000789706"/>
    </source>
</evidence>
<reference evidence="2" key="1">
    <citation type="submission" date="2021-06" db="EMBL/GenBank/DDBJ databases">
        <authorList>
            <person name="Kallberg Y."/>
            <person name="Tangrot J."/>
            <person name="Rosling A."/>
        </authorList>
    </citation>
    <scope>NUCLEOTIDE SEQUENCE</scope>
    <source>
        <strain evidence="2">AZ414A</strain>
    </source>
</reference>
<protein>
    <submittedName>
        <fullName evidence="2">8944_t:CDS:1</fullName>
    </submittedName>
</protein>